<comment type="caution">
    <text evidence="2">The sequence shown here is derived from an EMBL/GenBank/DDBJ whole genome shotgun (WGS) entry which is preliminary data.</text>
</comment>
<proteinExistence type="predicted"/>
<evidence type="ECO:0000313" key="2">
    <source>
        <dbReference type="EMBL" id="PLW22800.1"/>
    </source>
</evidence>
<organism evidence="2 4">
    <name type="scientific">Puccinia coronata f. sp. avenae</name>
    <dbReference type="NCBI Taxonomy" id="200324"/>
    <lineage>
        <taxon>Eukaryota</taxon>
        <taxon>Fungi</taxon>
        <taxon>Dikarya</taxon>
        <taxon>Basidiomycota</taxon>
        <taxon>Pucciniomycotina</taxon>
        <taxon>Pucciniomycetes</taxon>
        <taxon>Pucciniales</taxon>
        <taxon>Pucciniaceae</taxon>
        <taxon>Puccinia</taxon>
    </lineage>
</organism>
<dbReference type="EMBL" id="PGCJ01000783">
    <property type="protein sequence ID" value="PLW21508.1"/>
    <property type="molecule type" value="Genomic_DNA"/>
</dbReference>
<accession>A0A2N5TBF6</accession>
<reference evidence="3 4" key="1">
    <citation type="submission" date="2017-11" db="EMBL/GenBank/DDBJ databases">
        <title>De novo assembly and phasing of dikaryotic genomes from two isolates of Puccinia coronata f. sp. avenae, the causal agent of oat crown rust.</title>
        <authorList>
            <person name="Miller M.E."/>
            <person name="Zhang Y."/>
            <person name="Omidvar V."/>
            <person name="Sperschneider J."/>
            <person name="Schwessinger B."/>
            <person name="Raley C."/>
            <person name="Palmer J.M."/>
            <person name="Garnica D."/>
            <person name="Upadhyaya N."/>
            <person name="Rathjen J."/>
            <person name="Taylor J.M."/>
            <person name="Park R.F."/>
            <person name="Dodds P.N."/>
            <person name="Hirsch C.D."/>
            <person name="Kianian S.F."/>
            <person name="Figueroa M."/>
        </authorList>
    </citation>
    <scope>NUCLEOTIDE SEQUENCE [LARGE SCALE GENOMIC DNA]</scope>
    <source>
        <strain evidence="1">12NC29</strain>
        <strain evidence="2">12SD80</strain>
    </source>
</reference>
<dbReference type="AlphaFoldDB" id="A0A2N5TBF6"/>
<keyword evidence="3" id="KW-1185">Reference proteome</keyword>
<evidence type="ECO:0000313" key="1">
    <source>
        <dbReference type="EMBL" id="PLW21508.1"/>
    </source>
</evidence>
<evidence type="ECO:0000313" key="4">
    <source>
        <dbReference type="Proteomes" id="UP000235392"/>
    </source>
</evidence>
<sequence>MAPRLIEVGNPDDFQVIARDTELYDDHQEQLDADSVADLDLHLRDTFPSFLCKLASTIASGLGSLRFLASFSQDFELIFSSS</sequence>
<dbReference type="Proteomes" id="UP000235388">
    <property type="component" value="Unassembled WGS sequence"/>
</dbReference>
<dbReference type="Proteomes" id="UP000235392">
    <property type="component" value="Unassembled WGS sequence"/>
</dbReference>
<protein>
    <submittedName>
        <fullName evidence="2">Uncharacterized protein</fullName>
    </submittedName>
</protein>
<dbReference type="EMBL" id="PGCI01000652">
    <property type="protein sequence ID" value="PLW22800.1"/>
    <property type="molecule type" value="Genomic_DNA"/>
</dbReference>
<evidence type="ECO:0000313" key="3">
    <source>
        <dbReference type="Proteomes" id="UP000235388"/>
    </source>
</evidence>
<name>A0A2N5TBF6_9BASI</name>
<gene>
    <name evidence="1" type="ORF">PCANC_05012</name>
    <name evidence="2" type="ORF">PCASD_12158</name>
</gene>